<feature type="compositionally biased region" description="Basic and acidic residues" evidence="1">
    <location>
        <begin position="253"/>
        <end position="262"/>
    </location>
</feature>
<organism evidence="2 3">
    <name type="scientific">Smittium megazygosporum</name>
    <dbReference type="NCBI Taxonomy" id="133381"/>
    <lineage>
        <taxon>Eukaryota</taxon>
        <taxon>Fungi</taxon>
        <taxon>Fungi incertae sedis</taxon>
        <taxon>Zoopagomycota</taxon>
        <taxon>Kickxellomycotina</taxon>
        <taxon>Harpellomycetes</taxon>
        <taxon>Harpellales</taxon>
        <taxon>Legeriomycetaceae</taxon>
        <taxon>Smittium</taxon>
    </lineage>
</organism>
<name>A0A2T9ZKM7_9FUNG</name>
<dbReference type="AlphaFoldDB" id="A0A2T9ZKM7"/>
<keyword evidence="3" id="KW-1185">Reference proteome</keyword>
<feature type="region of interest" description="Disordered" evidence="1">
    <location>
        <begin position="174"/>
        <end position="218"/>
    </location>
</feature>
<feature type="region of interest" description="Disordered" evidence="1">
    <location>
        <begin position="230"/>
        <end position="266"/>
    </location>
</feature>
<sequence length="437" mass="49370">MDLHPNLASNLYVSNQRAKATPSVSFYNQAPFTQQAIPPDPRLINDRRCPQPLSSTPSFQSNPAPSHRLSQYNNLQSAQQFNSISVASSRAYPPDPFNPPVMTTRSATALQNYPPICNTGTYTQTFPNQHPNLAYYNTGPYPTQPLPPSNYSQYNLNDLGAYPSSVVEISDLKKNNSQKSPPKSFAHRLQQKVRLSSKLSSKETIKPQASSPKEKNQEFKLTLKFQDPDAVFSNKKSSTKAPAPELRPPKPKSIKEKEKPTEPESLSFADEIFLELQKPKEPPPQPKRFNTSKQLSNHLTSCQSITQTQFVPPSHFQNQYSYIPVPYQHAQYQQPHRALSGQLNGPQHFTRSAPNMVPVQNRSYPSGVGIQVHRDPATMDLHTIRSRFNSSESSETIVNPEELAYDLKTPIKYFNNNGVSHQAPRFEQYPYSSQRRF</sequence>
<gene>
    <name evidence="2" type="ORF">BB560_000336</name>
</gene>
<feature type="compositionally biased region" description="Low complexity" evidence="1">
    <location>
        <begin position="175"/>
        <end position="184"/>
    </location>
</feature>
<dbReference type="EMBL" id="MBFS01000034">
    <property type="protein sequence ID" value="PVV05139.1"/>
    <property type="molecule type" value="Genomic_DNA"/>
</dbReference>
<evidence type="ECO:0000313" key="3">
    <source>
        <dbReference type="Proteomes" id="UP000245609"/>
    </source>
</evidence>
<evidence type="ECO:0000313" key="2">
    <source>
        <dbReference type="EMBL" id="PVV05139.1"/>
    </source>
</evidence>
<proteinExistence type="predicted"/>
<dbReference type="Proteomes" id="UP000245609">
    <property type="component" value="Unassembled WGS sequence"/>
</dbReference>
<feature type="compositionally biased region" description="Polar residues" evidence="1">
    <location>
        <begin position="52"/>
        <end position="69"/>
    </location>
</feature>
<comment type="caution">
    <text evidence="2">The sequence shown here is derived from an EMBL/GenBank/DDBJ whole genome shotgun (WGS) entry which is preliminary data.</text>
</comment>
<reference evidence="2 3" key="1">
    <citation type="journal article" date="2018" name="MBio">
        <title>Comparative Genomics Reveals the Core Gene Toolbox for the Fungus-Insect Symbiosis.</title>
        <authorList>
            <person name="Wang Y."/>
            <person name="Stata M."/>
            <person name="Wang W."/>
            <person name="Stajich J.E."/>
            <person name="White M.M."/>
            <person name="Moncalvo J.M."/>
        </authorList>
    </citation>
    <scope>NUCLEOTIDE SEQUENCE [LARGE SCALE GENOMIC DNA]</scope>
    <source>
        <strain evidence="2 3">SC-DP-2</strain>
    </source>
</reference>
<feature type="region of interest" description="Disordered" evidence="1">
    <location>
        <begin position="34"/>
        <end position="69"/>
    </location>
</feature>
<accession>A0A2T9ZKM7</accession>
<evidence type="ECO:0000256" key="1">
    <source>
        <dbReference type="SAM" id="MobiDB-lite"/>
    </source>
</evidence>
<protein>
    <submittedName>
        <fullName evidence="2">Uncharacterized protein</fullName>
    </submittedName>
</protein>
<feature type="region of interest" description="Disordered" evidence="1">
    <location>
        <begin position="133"/>
        <end position="157"/>
    </location>
</feature>